<dbReference type="Proteomes" id="UP001175227">
    <property type="component" value="Unassembled WGS sequence"/>
</dbReference>
<gene>
    <name evidence="1" type="ORF">IW261DRAFT_1417658</name>
</gene>
<comment type="caution">
    <text evidence="1">The sequence shown here is derived from an EMBL/GenBank/DDBJ whole genome shotgun (WGS) entry which is preliminary data.</text>
</comment>
<reference evidence="1" key="1">
    <citation type="submission" date="2023-06" db="EMBL/GenBank/DDBJ databases">
        <authorList>
            <consortium name="Lawrence Berkeley National Laboratory"/>
            <person name="Ahrendt S."/>
            <person name="Sahu N."/>
            <person name="Indic B."/>
            <person name="Wong-Bajracharya J."/>
            <person name="Merenyi Z."/>
            <person name="Ke H.-M."/>
            <person name="Monk M."/>
            <person name="Kocsube S."/>
            <person name="Drula E."/>
            <person name="Lipzen A."/>
            <person name="Balint B."/>
            <person name="Henrissat B."/>
            <person name="Andreopoulos B."/>
            <person name="Martin F.M."/>
            <person name="Harder C.B."/>
            <person name="Rigling D."/>
            <person name="Ford K.L."/>
            <person name="Foster G.D."/>
            <person name="Pangilinan J."/>
            <person name="Papanicolaou A."/>
            <person name="Barry K."/>
            <person name="LaButti K."/>
            <person name="Viragh M."/>
            <person name="Koriabine M."/>
            <person name="Yan M."/>
            <person name="Riley R."/>
            <person name="Champramary S."/>
            <person name="Plett K.L."/>
            <person name="Tsai I.J."/>
            <person name="Slot J."/>
            <person name="Sipos G."/>
            <person name="Plett J."/>
            <person name="Nagy L.G."/>
            <person name="Grigoriev I.V."/>
        </authorList>
    </citation>
    <scope>NUCLEOTIDE SEQUENCE</scope>
    <source>
        <strain evidence="1">ICMP 16352</strain>
    </source>
</reference>
<proteinExistence type="predicted"/>
<dbReference type="AlphaFoldDB" id="A0AA39UIC0"/>
<organism evidence="1 2">
    <name type="scientific">Armillaria novae-zelandiae</name>
    <dbReference type="NCBI Taxonomy" id="153914"/>
    <lineage>
        <taxon>Eukaryota</taxon>
        <taxon>Fungi</taxon>
        <taxon>Dikarya</taxon>
        <taxon>Basidiomycota</taxon>
        <taxon>Agaricomycotina</taxon>
        <taxon>Agaricomycetes</taxon>
        <taxon>Agaricomycetidae</taxon>
        <taxon>Agaricales</taxon>
        <taxon>Marasmiineae</taxon>
        <taxon>Physalacriaceae</taxon>
        <taxon>Armillaria</taxon>
    </lineage>
</organism>
<protein>
    <submittedName>
        <fullName evidence="1">Uncharacterized protein</fullName>
    </submittedName>
</protein>
<name>A0AA39UIC0_9AGAR</name>
<accession>A0AA39UIC0</accession>
<evidence type="ECO:0000313" key="2">
    <source>
        <dbReference type="Proteomes" id="UP001175227"/>
    </source>
</evidence>
<evidence type="ECO:0000313" key="1">
    <source>
        <dbReference type="EMBL" id="KAK0483899.1"/>
    </source>
</evidence>
<sequence>MDTLTTYALDALPLHLPTHIASLASLTVIHLVVAAHEPYLLPRHVRARWDEERGITGPGIDQVLVQNFTHVESQISDTNDPLCLILSMGVLSTVRTSFRLPVQREADDDGTSFPQEDEQTCIVDLSHDSPRCTKEAHHVLDIPGLGDDDFGKGLWEFYEMCKKMEPMVLKDAEEVQEVHQLRRIFPAPYAVNMRILPYTSIWHLVHACTNLRHSISLQNFSSTRFGPATDLGGCMGFLYGKLMQGVSFLKSALGLAETIDAVIVLDYSGICELRKVGNDDPRGKESAFRQNNVRVSYVPMPPMLWMIATRSWPAVTRDLSSTSSALLASHAFFPDTYRKMGQRARNNWWFRLWHAFIVLALGCLNLEGLDRDCAFGWEEDWGWFYYFVWDTVSALANFLNIDVEGMFDSLEIKVLEELSKRKNGTELAGQNWRIERHVVDDAVMSNKVAEQSKSHIHVRTECPGYRQLPVPKPPVSASSLLASTARFPAALVTWLQLSGDVYLAFAISNPEPFLQFFIC</sequence>
<dbReference type="EMBL" id="JAUEPR010000006">
    <property type="protein sequence ID" value="KAK0483899.1"/>
    <property type="molecule type" value="Genomic_DNA"/>
</dbReference>
<keyword evidence="2" id="KW-1185">Reference proteome</keyword>